<feature type="transmembrane region" description="Helical" evidence="1">
    <location>
        <begin position="85"/>
        <end position="107"/>
    </location>
</feature>
<gene>
    <name evidence="2" type="ORF">A2849_02610</name>
</gene>
<dbReference type="AlphaFoldDB" id="A0A1G2MD16"/>
<evidence type="ECO:0000313" key="3">
    <source>
        <dbReference type="Proteomes" id="UP000178121"/>
    </source>
</evidence>
<evidence type="ECO:0008006" key="4">
    <source>
        <dbReference type="Google" id="ProtNLM"/>
    </source>
</evidence>
<feature type="transmembrane region" description="Helical" evidence="1">
    <location>
        <begin position="161"/>
        <end position="179"/>
    </location>
</feature>
<feature type="transmembrane region" description="Helical" evidence="1">
    <location>
        <begin position="128"/>
        <end position="149"/>
    </location>
</feature>
<reference evidence="2 3" key="1">
    <citation type="journal article" date="2016" name="Nat. Commun.">
        <title>Thousands of microbial genomes shed light on interconnected biogeochemical processes in an aquifer system.</title>
        <authorList>
            <person name="Anantharaman K."/>
            <person name="Brown C.T."/>
            <person name="Hug L.A."/>
            <person name="Sharon I."/>
            <person name="Castelle C.J."/>
            <person name="Probst A.J."/>
            <person name="Thomas B.C."/>
            <person name="Singh A."/>
            <person name="Wilkins M.J."/>
            <person name="Karaoz U."/>
            <person name="Brodie E.L."/>
            <person name="Williams K.H."/>
            <person name="Hubbard S.S."/>
            <person name="Banfield J.F."/>
        </authorList>
    </citation>
    <scope>NUCLEOTIDE SEQUENCE [LARGE SCALE GENOMIC DNA]</scope>
</reference>
<organism evidence="2 3">
    <name type="scientific">Candidatus Taylorbacteria bacterium RIFCSPHIGHO2_01_FULL_51_15</name>
    <dbReference type="NCBI Taxonomy" id="1802304"/>
    <lineage>
        <taxon>Bacteria</taxon>
        <taxon>Candidatus Tayloriibacteriota</taxon>
    </lineage>
</organism>
<comment type="caution">
    <text evidence="2">The sequence shown here is derived from an EMBL/GenBank/DDBJ whole genome shotgun (WGS) entry which is preliminary data.</text>
</comment>
<feature type="transmembrane region" description="Helical" evidence="1">
    <location>
        <begin position="12"/>
        <end position="34"/>
    </location>
</feature>
<sequence length="186" mass="20234">MIDIFDAKTIWTIAHLLGVAIGAGGAYLGDVLFLSSVRDGVISHTEFSFLKRTGLFVWLGVGILTLSGAGLFFLDPSYYLGSSKFLAKVSIVVVIVINGVVFHLVHFKMLQRLIGIELKTSQEFRRTSATLFASGAVSVISWTSALILGSLRSLPFSVSEILSVYGILIGIGIVMAMLFRKRFLSR</sequence>
<feature type="transmembrane region" description="Helical" evidence="1">
    <location>
        <begin position="55"/>
        <end position="73"/>
    </location>
</feature>
<dbReference type="Proteomes" id="UP000178121">
    <property type="component" value="Unassembled WGS sequence"/>
</dbReference>
<name>A0A1G2MD16_9BACT</name>
<protein>
    <recommendedName>
        <fullName evidence="4">DUF2214 domain-containing protein</fullName>
    </recommendedName>
</protein>
<accession>A0A1G2MD16</accession>
<evidence type="ECO:0000313" key="2">
    <source>
        <dbReference type="EMBL" id="OHA21800.1"/>
    </source>
</evidence>
<dbReference type="EMBL" id="MHRI01000003">
    <property type="protein sequence ID" value="OHA21800.1"/>
    <property type="molecule type" value="Genomic_DNA"/>
</dbReference>
<keyword evidence="1" id="KW-0472">Membrane</keyword>
<proteinExistence type="predicted"/>
<keyword evidence="1" id="KW-1133">Transmembrane helix</keyword>
<keyword evidence="1" id="KW-0812">Transmembrane</keyword>
<evidence type="ECO:0000256" key="1">
    <source>
        <dbReference type="SAM" id="Phobius"/>
    </source>
</evidence>